<accession>A0A2D2LXJ6</accession>
<dbReference type="SUPFAM" id="SSF55931">
    <property type="entry name" value="Glutamine synthetase/guanido kinase"/>
    <property type="match status" value="1"/>
</dbReference>
<reference evidence="12" key="1">
    <citation type="submission" date="2017-10" db="EMBL/GenBank/DDBJ databases">
        <title>Complete genome sequence of Moraxella osloensis NP7 isolated from human skin.</title>
        <authorList>
            <person name="Lee K."/>
            <person name="Lim J.Y."/>
            <person name="Hwang I."/>
        </authorList>
    </citation>
    <scope>NUCLEOTIDE SEQUENCE [LARGE SCALE GENOMIC DNA]</scope>
    <source>
        <strain evidence="12">NP7</strain>
        <plasmid evidence="12">pnp7-1</plasmid>
    </source>
</reference>
<evidence type="ECO:0000259" key="10">
    <source>
        <dbReference type="Pfam" id="PF04262"/>
    </source>
</evidence>
<dbReference type="EMBL" id="CP024444">
    <property type="protein sequence ID" value="ATR79753.1"/>
    <property type="molecule type" value="Genomic_DNA"/>
</dbReference>
<dbReference type="GO" id="GO:0005829">
    <property type="term" value="C:cytosol"/>
    <property type="evidence" value="ECO:0007669"/>
    <property type="project" value="TreeGrafter"/>
</dbReference>
<feature type="domain" description="Glutamate--cysteine ligase" evidence="10">
    <location>
        <begin position="20"/>
        <end position="384"/>
    </location>
</feature>
<dbReference type="Proteomes" id="UP000229340">
    <property type="component" value="Plasmid pNP7-1"/>
</dbReference>
<dbReference type="EC" id="6.3.2.2" evidence="8"/>
<dbReference type="InterPro" id="IPR006334">
    <property type="entry name" value="Glut_cys_ligase"/>
</dbReference>
<dbReference type="GO" id="GO:0046872">
    <property type="term" value="F:metal ion binding"/>
    <property type="evidence" value="ECO:0007669"/>
    <property type="project" value="TreeGrafter"/>
</dbReference>
<keyword evidence="4 8" id="KW-0317">Glutathione biosynthesis</keyword>
<comment type="catalytic activity">
    <reaction evidence="7 8 9">
        <text>L-cysteine + L-glutamate + ATP = gamma-L-glutamyl-L-cysteine + ADP + phosphate + H(+)</text>
        <dbReference type="Rhea" id="RHEA:13285"/>
        <dbReference type="ChEBI" id="CHEBI:15378"/>
        <dbReference type="ChEBI" id="CHEBI:29985"/>
        <dbReference type="ChEBI" id="CHEBI:30616"/>
        <dbReference type="ChEBI" id="CHEBI:35235"/>
        <dbReference type="ChEBI" id="CHEBI:43474"/>
        <dbReference type="ChEBI" id="CHEBI:58173"/>
        <dbReference type="ChEBI" id="CHEBI:456216"/>
        <dbReference type="EC" id="6.3.2.2"/>
    </reaction>
</comment>
<dbReference type="GO" id="GO:0006750">
    <property type="term" value="P:glutathione biosynthetic process"/>
    <property type="evidence" value="ECO:0007669"/>
    <property type="project" value="UniProtKB-UniRule"/>
</dbReference>
<evidence type="ECO:0000256" key="2">
    <source>
        <dbReference type="ARBA" id="ARBA00008772"/>
    </source>
</evidence>
<evidence type="ECO:0000256" key="4">
    <source>
        <dbReference type="ARBA" id="ARBA00022684"/>
    </source>
</evidence>
<protein>
    <recommendedName>
        <fullName evidence="8">Glutamate--cysteine ligase</fullName>
        <ecNumber evidence="8">6.3.2.2</ecNumber>
    </recommendedName>
    <alternativeName>
        <fullName evidence="8">Gamma-ECS</fullName>
        <shortName evidence="8">GCS</shortName>
    </alternativeName>
    <alternativeName>
        <fullName evidence="8">Gamma-glutamylcysteine synthetase</fullName>
    </alternativeName>
</protein>
<evidence type="ECO:0000313" key="12">
    <source>
        <dbReference type="Proteomes" id="UP000229340"/>
    </source>
</evidence>
<dbReference type="HAMAP" id="MF_00578">
    <property type="entry name" value="Glu_cys_ligase"/>
    <property type="match status" value="1"/>
</dbReference>
<dbReference type="AlphaFoldDB" id="A0A2D2LXJ6"/>
<dbReference type="GO" id="GO:0005524">
    <property type="term" value="F:ATP binding"/>
    <property type="evidence" value="ECO:0007669"/>
    <property type="project" value="UniProtKB-KW"/>
</dbReference>
<dbReference type="GO" id="GO:0004357">
    <property type="term" value="F:glutamate-cysteine ligase activity"/>
    <property type="evidence" value="ECO:0007669"/>
    <property type="project" value="UniProtKB-UniRule"/>
</dbReference>
<evidence type="ECO:0000256" key="6">
    <source>
        <dbReference type="ARBA" id="ARBA00022840"/>
    </source>
</evidence>
<keyword evidence="6 8" id="KW-0067">ATP-binding</keyword>
<evidence type="ECO:0000313" key="11">
    <source>
        <dbReference type="EMBL" id="ATR79753.1"/>
    </source>
</evidence>
<dbReference type="PANTHER" id="PTHR38761:SF1">
    <property type="entry name" value="GLUTAMATE--CYSTEINE LIGASE"/>
    <property type="match status" value="1"/>
</dbReference>
<evidence type="ECO:0000256" key="3">
    <source>
        <dbReference type="ARBA" id="ARBA00022598"/>
    </source>
</evidence>
<organism evidence="11 12">
    <name type="scientific">Faucicola osloensis</name>
    <name type="common">Moraxella osloensis</name>
    <dbReference type="NCBI Taxonomy" id="34062"/>
    <lineage>
        <taxon>Bacteria</taxon>
        <taxon>Pseudomonadati</taxon>
        <taxon>Pseudomonadota</taxon>
        <taxon>Gammaproteobacteria</taxon>
        <taxon>Moraxellales</taxon>
        <taxon>Moraxellaceae</taxon>
        <taxon>Faucicola</taxon>
    </lineage>
</organism>
<keyword evidence="5 8" id="KW-0547">Nucleotide-binding</keyword>
<dbReference type="RefSeq" id="WP_005006185.1">
    <property type="nucleotide sequence ID" value="NZ_CP024444.1"/>
</dbReference>
<comment type="pathway">
    <text evidence="1 8 9">Sulfur metabolism; glutathione biosynthesis; glutathione from L-cysteine and L-glutamate: step 1/2.</text>
</comment>
<keyword evidence="3 8" id="KW-0436">Ligase</keyword>
<evidence type="ECO:0000256" key="5">
    <source>
        <dbReference type="ARBA" id="ARBA00022741"/>
    </source>
</evidence>
<keyword evidence="11" id="KW-0614">Plasmid</keyword>
<dbReference type="InterPro" id="IPR007370">
    <property type="entry name" value="Glu_cys_ligase"/>
</dbReference>
<proteinExistence type="inferred from homology"/>
<evidence type="ECO:0000256" key="9">
    <source>
        <dbReference type="RuleBase" id="RU004391"/>
    </source>
</evidence>
<dbReference type="UniPathway" id="UPA00142">
    <property type="reaction ID" value="UER00209"/>
</dbReference>
<comment type="similarity">
    <text evidence="2 8">Belongs to the glutamate--cysteine ligase type 1 family. Type 1 subfamily.</text>
</comment>
<dbReference type="Pfam" id="PF04262">
    <property type="entry name" value="Glu_cys_ligase"/>
    <property type="match status" value="1"/>
</dbReference>
<geneLocation type="plasmid" evidence="12">
    <name>pnp7-1</name>
</geneLocation>
<evidence type="ECO:0000256" key="1">
    <source>
        <dbReference type="ARBA" id="ARBA00005006"/>
    </source>
</evidence>
<sequence>MDKLIFDEHYTHRLNILGENLPLLTMCLRGIERECLRVTKNGNLVLTPHPKTLGSALTNEFITTDYSESLMEFVTPPCLSASEVLAELNDIHRFVYTKLNNEYLWSSSMPSLLPEEERIPIAEYGNSNIGKFKHVYRKGLALRYGRAMQCIAGIHYNFSLPEQLIQLLYQLDNITTFENKDRSSIYMDMIRNFHRYSWLLIYLFGASPAVNSNFLKKNLDQFKKFDNDTYYLPYATSLRMSKIGYQSSAQSTISPCFDSLNSYIHSIKEALETPYPLYTNIGTHKNNEWVQLNTNILQIENEYYSNIRPKRVPYSGERVLHALNARGVQYVEIRCLDINPFSSLGIDLEQAYFLDAFLLFCALYKSPSLSQDSLNQANNNFHLVAEKGRKPNLELQNGDSSIAMYDWAQELLANIRPLANLLDHANDINKHKEAIYAQQAKIENSFLTPSSKVLTYMFQHNIGFNDFALHQCQQHLNNFSKQVLTDERKQFFESVAQKSLLEQEVLEQQQVMDFNLFMKNYSS</sequence>
<dbReference type="InterPro" id="IPR014746">
    <property type="entry name" value="Gln_synth/guanido_kin_cat_dom"/>
</dbReference>
<dbReference type="NCBIfam" id="TIGR01434">
    <property type="entry name" value="glu_cys_ligase"/>
    <property type="match status" value="1"/>
</dbReference>
<dbReference type="PANTHER" id="PTHR38761">
    <property type="entry name" value="GLUTAMATE--CYSTEINE LIGASE"/>
    <property type="match status" value="1"/>
</dbReference>
<name>A0A2D2LXJ6_FAUOS</name>
<gene>
    <name evidence="8" type="primary">gshA</name>
    <name evidence="11" type="ORF">NP7_10335</name>
</gene>
<evidence type="ECO:0000256" key="8">
    <source>
        <dbReference type="HAMAP-Rule" id="MF_00578"/>
    </source>
</evidence>
<evidence type="ECO:0000256" key="7">
    <source>
        <dbReference type="ARBA" id="ARBA00048819"/>
    </source>
</evidence>
<dbReference type="Gene3D" id="3.30.590.20">
    <property type="match status" value="1"/>
</dbReference>